<dbReference type="Proteomes" id="UP000800040">
    <property type="component" value="Unassembled WGS sequence"/>
</dbReference>
<feature type="region of interest" description="Disordered" evidence="1">
    <location>
        <begin position="873"/>
        <end position="900"/>
    </location>
</feature>
<feature type="region of interest" description="Disordered" evidence="1">
    <location>
        <begin position="933"/>
        <end position="1041"/>
    </location>
</feature>
<reference evidence="2" key="1">
    <citation type="submission" date="2020-01" db="EMBL/GenBank/DDBJ databases">
        <authorList>
            <consortium name="DOE Joint Genome Institute"/>
            <person name="Haridas S."/>
            <person name="Albert R."/>
            <person name="Binder M."/>
            <person name="Bloem J."/>
            <person name="Labutti K."/>
            <person name="Salamov A."/>
            <person name="Andreopoulos B."/>
            <person name="Baker S.E."/>
            <person name="Barry K."/>
            <person name="Bills G."/>
            <person name="Bluhm B.H."/>
            <person name="Cannon C."/>
            <person name="Castanera R."/>
            <person name="Culley D.E."/>
            <person name="Daum C."/>
            <person name="Ezra D."/>
            <person name="Gonzalez J.B."/>
            <person name="Henrissat B."/>
            <person name="Kuo A."/>
            <person name="Liang C."/>
            <person name="Lipzen A."/>
            <person name="Lutzoni F."/>
            <person name="Magnuson J."/>
            <person name="Mondo S."/>
            <person name="Nolan M."/>
            <person name="Ohm R."/>
            <person name="Pangilinan J."/>
            <person name="Park H.-J."/>
            <person name="Ramirez L."/>
            <person name="Alfaro M."/>
            <person name="Sun H."/>
            <person name="Tritt A."/>
            <person name="Yoshinaga Y."/>
            <person name="Zwiers L.-H."/>
            <person name="Turgeon B.G."/>
            <person name="Goodwin S.B."/>
            <person name="Spatafora J.W."/>
            <person name="Crous P.W."/>
            <person name="Grigoriev I.V."/>
        </authorList>
    </citation>
    <scope>NUCLEOTIDE SEQUENCE</scope>
    <source>
        <strain evidence="2">P77</strain>
    </source>
</reference>
<feature type="compositionally biased region" description="Low complexity" evidence="1">
    <location>
        <begin position="1088"/>
        <end position="1098"/>
    </location>
</feature>
<feature type="compositionally biased region" description="Basic residues" evidence="1">
    <location>
        <begin position="319"/>
        <end position="334"/>
    </location>
</feature>
<feature type="compositionally biased region" description="Polar residues" evidence="1">
    <location>
        <begin position="741"/>
        <end position="755"/>
    </location>
</feature>
<sequence>MLGLGTKNRGFVGYWDATFDLVDGQPIFRNSVASVILENYLSADSMTEHVLPYLHQWGLLQDLPYQVVMAMAKRYREQRLELATLQEAEIINFITWLHQDQPHLQNWELLSCAVNLVLMRHRKECDRYLKVPYTIRTKVHHEVVQTLIVGDNGLLWKNAESEVAKGRFPLAPGVIMIYTTPLMPQADGDPAEHWTIDRPELLLGIYDLNEQGMRARRTLLKHEEKRCPGINTPFKRLALLCEKFDNIVGDLDGMDEEERAHVFEALRAHSVSCTPKLPHHPPVVHHQQTSKTDPKTCLQSSTAQTRNPLLTEDTSKSSKQTKRKKNRSKKRKAAKQAPPIAPNPNIPILDDRLLTMLRKVAYTGEKLDAARVRRDRAPPYGDDVRRAMADEAELTAIGEELTAAQAEFDALQEEILRVHLATHEAWRQTIRAQARGEGEWEDSDESHTLVGDQGVIERDENITSGAMDVLGPGVGPDVLEEGNVDSDGLDPQPAGEEALTPEENVLEERSADSELSHPERAVEEAPTPEGNVPEANTHEFVQVESSESSDDEVPDKKAAAGESSRSDGNALQETSADSESSCPELAVEEAPTLEGNVPEANTHEGVQVGSSGSGDDAVSGKKEAAGEASTPEANVPEANMYNVAESSEFGEDTVPQNKSAVPDNNEAVPDVKDASQKREEAKHEAYESDREGWQTVPTRKAQRKSKRRSKRKAAPNSAGSSKSAAAKPTNKVLDVARSKIDSSTTKRVSVQNAAPTWSDVLAERKPHGAHSQAVQKREAKNPWNVPFYDPRSKVRSDSFQAPRTPTSQAPAEKENRWPHLQSGIKSEDASSKSTFSLPEHATAATKYETVEDTSALAPAMKIDLDIGVKSPSMSQTRLNTITAPPDTPERLAPPVEPQNDSVRRVGAVAPILGAPKPSVGSEADLMADIEDKSVQIPPAGKGTDQTAEISGELRTVDGDRERCEDIEPPTKELAPQDNTSTVPALTLDIPNGPLDANTFSPLPPPEDDSPLGFPFPLSVYSSPPLEEETPQHIGANVSSPLPSYGDDLFSNIDMVEYKKWLHNHHAGVFLALGDMEKKMVPQPPQSAPPSIEDSSAKSSSEDGPEDKYASASIHPTGSEGQRVMRRTQSAPASTHVDASPLPSPVDTSPSQSPLVDTVDCRKWLQDKYTDAIGDLTDVEKESVLWRPENAAASPVAATESIVSYPPQENTRRSGRGGKRAAHKGFLNREVVVSERISYWW</sequence>
<evidence type="ECO:0000313" key="2">
    <source>
        <dbReference type="EMBL" id="KAF1831381.1"/>
    </source>
</evidence>
<feature type="region of interest" description="Disordered" evidence="1">
    <location>
        <begin position="1079"/>
        <end position="1154"/>
    </location>
</feature>
<feature type="compositionally biased region" description="Basic residues" evidence="1">
    <location>
        <begin position="700"/>
        <end position="713"/>
    </location>
</feature>
<feature type="compositionally biased region" description="Low complexity" evidence="1">
    <location>
        <begin position="605"/>
        <end position="617"/>
    </location>
</feature>
<feature type="compositionally biased region" description="Low complexity" evidence="1">
    <location>
        <begin position="714"/>
        <end position="727"/>
    </location>
</feature>
<feature type="compositionally biased region" description="Polar residues" evidence="1">
    <location>
        <begin position="797"/>
        <end position="809"/>
    </location>
</feature>
<keyword evidence="3" id="KW-1185">Reference proteome</keyword>
<feature type="compositionally biased region" description="Basic and acidic residues" evidence="1">
    <location>
        <begin position="506"/>
        <end position="523"/>
    </location>
</feature>
<organism evidence="2 3">
    <name type="scientific">Decorospora gaudefroyi</name>
    <dbReference type="NCBI Taxonomy" id="184978"/>
    <lineage>
        <taxon>Eukaryota</taxon>
        <taxon>Fungi</taxon>
        <taxon>Dikarya</taxon>
        <taxon>Ascomycota</taxon>
        <taxon>Pezizomycotina</taxon>
        <taxon>Dothideomycetes</taxon>
        <taxon>Pleosporomycetidae</taxon>
        <taxon>Pleosporales</taxon>
        <taxon>Pleosporineae</taxon>
        <taxon>Pleosporaceae</taxon>
        <taxon>Decorospora</taxon>
    </lineage>
</organism>
<gene>
    <name evidence="2" type="ORF">BDW02DRAFT_600839</name>
</gene>
<feature type="region of interest" description="Disordered" evidence="1">
    <location>
        <begin position="277"/>
        <end position="347"/>
    </location>
</feature>
<dbReference type="AlphaFoldDB" id="A0A6A5K3M1"/>
<feature type="compositionally biased region" description="Acidic residues" evidence="1">
    <location>
        <begin position="478"/>
        <end position="488"/>
    </location>
</feature>
<evidence type="ECO:0000313" key="3">
    <source>
        <dbReference type="Proteomes" id="UP000800040"/>
    </source>
</evidence>
<feature type="region of interest" description="Disordered" evidence="1">
    <location>
        <begin position="465"/>
        <end position="837"/>
    </location>
</feature>
<feature type="compositionally biased region" description="Basic and acidic residues" evidence="1">
    <location>
        <begin position="669"/>
        <end position="692"/>
    </location>
</feature>
<feature type="compositionally biased region" description="Basic and acidic residues" evidence="1">
    <location>
        <begin position="954"/>
        <end position="970"/>
    </location>
</feature>
<feature type="compositionally biased region" description="Polar residues" evidence="1">
    <location>
        <begin position="873"/>
        <end position="882"/>
    </location>
</feature>
<evidence type="ECO:0000256" key="1">
    <source>
        <dbReference type="SAM" id="MobiDB-lite"/>
    </source>
</evidence>
<feature type="compositionally biased region" description="Polar residues" evidence="1">
    <location>
        <begin position="566"/>
        <end position="581"/>
    </location>
</feature>
<protein>
    <submittedName>
        <fullName evidence="2">Uncharacterized protein</fullName>
    </submittedName>
</protein>
<feature type="compositionally biased region" description="Polar residues" evidence="1">
    <location>
        <begin position="1145"/>
        <end position="1154"/>
    </location>
</feature>
<dbReference type="EMBL" id="ML975365">
    <property type="protein sequence ID" value="KAF1831381.1"/>
    <property type="molecule type" value="Genomic_DNA"/>
</dbReference>
<accession>A0A6A5K3M1</accession>
<name>A0A6A5K3M1_9PLEO</name>
<proteinExistence type="predicted"/>
<feature type="compositionally biased region" description="Polar residues" evidence="1">
    <location>
        <begin position="287"/>
        <end position="308"/>
    </location>
</feature>